<dbReference type="EMBL" id="BPLQ01015712">
    <property type="protein sequence ID" value="GIY90367.1"/>
    <property type="molecule type" value="Genomic_DNA"/>
</dbReference>
<sequence>MPSFVGDDHHEEEWGRKVLPEKASDIPSLKCEGWSRAPPSDLPEWEFRIYFASTKDSSFGVIQNAQEPAVIIQK</sequence>
<dbReference type="AlphaFoldDB" id="A0AAV4X5A4"/>
<keyword evidence="2" id="KW-1185">Reference proteome</keyword>
<reference evidence="1 2" key="1">
    <citation type="submission" date="2021-06" db="EMBL/GenBank/DDBJ databases">
        <title>Caerostris darwini draft genome.</title>
        <authorList>
            <person name="Kono N."/>
            <person name="Arakawa K."/>
        </authorList>
    </citation>
    <scope>NUCLEOTIDE SEQUENCE [LARGE SCALE GENOMIC DNA]</scope>
</reference>
<organism evidence="1 2">
    <name type="scientific">Caerostris darwini</name>
    <dbReference type="NCBI Taxonomy" id="1538125"/>
    <lineage>
        <taxon>Eukaryota</taxon>
        <taxon>Metazoa</taxon>
        <taxon>Ecdysozoa</taxon>
        <taxon>Arthropoda</taxon>
        <taxon>Chelicerata</taxon>
        <taxon>Arachnida</taxon>
        <taxon>Araneae</taxon>
        <taxon>Araneomorphae</taxon>
        <taxon>Entelegynae</taxon>
        <taxon>Araneoidea</taxon>
        <taxon>Araneidae</taxon>
        <taxon>Caerostris</taxon>
    </lineage>
</organism>
<accession>A0AAV4X5A4</accession>
<evidence type="ECO:0000313" key="1">
    <source>
        <dbReference type="EMBL" id="GIY90367.1"/>
    </source>
</evidence>
<dbReference type="Proteomes" id="UP001054837">
    <property type="component" value="Unassembled WGS sequence"/>
</dbReference>
<protein>
    <submittedName>
        <fullName evidence="1">Uncharacterized protein</fullName>
    </submittedName>
</protein>
<evidence type="ECO:0000313" key="2">
    <source>
        <dbReference type="Proteomes" id="UP001054837"/>
    </source>
</evidence>
<name>A0AAV4X5A4_9ARAC</name>
<proteinExistence type="predicted"/>
<comment type="caution">
    <text evidence="1">The sequence shown here is derived from an EMBL/GenBank/DDBJ whole genome shotgun (WGS) entry which is preliminary data.</text>
</comment>
<gene>
    <name evidence="1" type="ORF">CDAR_417321</name>
</gene>